<dbReference type="Proteomes" id="UP000811844">
    <property type="component" value="Unassembled WGS sequence"/>
</dbReference>
<gene>
    <name evidence="1" type="ORF">G3R48_06660</name>
</gene>
<keyword evidence="2" id="KW-1185">Reference proteome</keyword>
<evidence type="ECO:0000313" key="2">
    <source>
        <dbReference type="Proteomes" id="UP000811844"/>
    </source>
</evidence>
<comment type="caution">
    <text evidence="1">The sequence shown here is derived from an EMBL/GenBank/DDBJ whole genome shotgun (WGS) entry which is preliminary data.</text>
</comment>
<dbReference type="PANTHER" id="PTHR38774:SF1">
    <property type="entry name" value="CYTOPLASMIC PROTEIN"/>
    <property type="match status" value="1"/>
</dbReference>
<dbReference type="RefSeq" id="WP_153661688.1">
    <property type="nucleotide sequence ID" value="NZ_JAAIKR010000004.1"/>
</dbReference>
<sequence length="150" mass="17605">MDYRTEVLVKANAKRKYNPNVSGFLALCARNYCYILKWLPDEAVVNDNWTVKGEFGCLNVKLIENTKYTQLIDISRELPTSYFFKPPSAQVRIYHDAQLAEVLTSQQIFRLKPVYDYPNFYMHQSDEKYQVNAFLEDLLKIGRLQIINPI</sequence>
<organism evidence="1 2">
    <name type="scientific">Shewanella intestini</name>
    <dbReference type="NCBI Taxonomy" id="2017544"/>
    <lineage>
        <taxon>Bacteria</taxon>
        <taxon>Pseudomonadati</taxon>
        <taxon>Pseudomonadota</taxon>
        <taxon>Gammaproteobacteria</taxon>
        <taxon>Alteromonadales</taxon>
        <taxon>Shewanellaceae</taxon>
        <taxon>Shewanella</taxon>
    </lineage>
</organism>
<dbReference type="PANTHER" id="PTHR38774">
    <property type="entry name" value="CYTOPLASMIC PROTEIN-RELATED"/>
    <property type="match status" value="1"/>
</dbReference>
<name>A0ABS5I0X2_9GAMM</name>
<protein>
    <submittedName>
        <fullName evidence="1">DUF1249 domain-containing protein</fullName>
    </submittedName>
</protein>
<proteinExistence type="predicted"/>
<dbReference type="InterPro" id="IPR009659">
    <property type="entry name" value="DUF1249"/>
</dbReference>
<dbReference type="EMBL" id="JAAIKR010000004">
    <property type="protein sequence ID" value="MBR9727667.1"/>
    <property type="molecule type" value="Genomic_DNA"/>
</dbReference>
<reference evidence="1 2" key="1">
    <citation type="submission" date="2020-02" db="EMBL/GenBank/DDBJ databases">
        <title>Shewanella WXL01 sp. nov., a marine bacterium isolated from green algae in Luhuitou Fringing Reef (Northern South China Sea).</title>
        <authorList>
            <person name="Wang X."/>
        </authorList>
    </citation>
    <scope>NUCLEOTIDE SEQUENCE [LARGE SCALE GENOMIC DNA]</scope>
    <source>
        <strain evidence="1 2">MCCC 1A01895</strain>
    </source>
</reference>
<accession>A0ABS5I0X2</accession>
<dbReference type="Pfam" id="PF06853">
    <property type="entry name" value="DUF1249"/>
    <property type="match status" value="1"/>
</dbReference>
<evidence type="ECO:0000313" key="1">
    <source>
        <dbReference type="EMBL" id="MBR9727667.1"/>
    </source>
</evidence>